<dbReference type="Pfam" id="PF01363">
    <property type="entry name" value="FYVE"/>
    <property type="match status" value="1"/>
</dbReference>
<dbReference type="InterPro" id="IPR000306">
    <property type="entry name" value="Znf_FYVE"/>
</dbReference>
<dbReference type="OrthoDB" id="10018316at2759"/>
<keyword evidence="8" id="KW-1185">Reference proteome</keyword>
<evidence type="ECO:0000256" key="5">
    <source>
        <dbReference type="SAM" id="MobiDB-lite"/>
    </source>
</evidence>
<dbReference type="GeneID" id="55972058"/>
<name>A0A9P4YYH0_9HYPO</name>
<dbReference type="PANTHER" id="PTHR23164:SF30">
    <property type="entry name" value="EARLY ENDOSOME ANTIGEN 1"/>
    <property type="match status" value="1"/>
</dbReference>
<dbReference type="PROSITE" id="PS50178">
    <property type="entry name" value="ZF_FYVE"/>
    <property type="match status" value="1"/>
</dbReference>
<proteinExistence type="predicted"/>
<dbReference type="SMART" id="SM00064">
    <property type="entry name" value="FYVE"/>
    <property type="match status" value="1"/>
</dbReference>
<accession>A0A9P4YYH0</accession>
<dbReference type="EMBL" id="JAANYQ010000005">
    <property type="protein sequence ID" value="KAF4124117.1"/>
    <property type="molecule type" value="Genomic_DNA"/>
</dbReference>
<evidence type="ECO:0000256" key="4">
    <source>
        <dbReference type="PROSITE-ProRule" id="PRU00091"/>
    </source>
</evidence>
<feature type="region of interest" description="Disordered" evidence="5">
    <location>
        <begin position="252"/>
        <end position="303"/>
    </location>
</feature>
<dbReference type="CDD" id="cd15760">
    <property type="entry name" value="FYVE_scVPS27p_like"/>
    <property type="match status" value="1"/>
</dbReference>
<keyword evidence="1" id="KW-0479">Metal-binding</keyword>
<evidence type="ECO:0000259" key="6">
    <source>
        <dbReference type="PROSITE" id="PS50178"/>
    </source>
</evidence>
<organism evidence="7 8">
    <name type="scientific">Geosmithia morbida</name>
    <dbReference type="NCBI Taxonomy" id="1094350"/>
    <lineage>
        <taxon>Eukaryota</taxon>
        <taxon>Fungi</taxon>
        <taxon>Dikarya</taxon>
        <taxon>Ascomycota</taxon>
        <taxon>Pezizomycotina</taxon>
        <taxon>Sordariomycetes</taxon>
        <taxon>Hypocreomycetidae</taxon>
        <taxon>Hypocreales</taxon>
        <taxon>Bionectriaceae</taxon>
        <taxon>Geosmithia</taxon>
    </lineage>
</organism>
<dbReference type="InterPro" id="IPR013083">
    <property type="entry name" value="Znf_RING/FYVE/PHD"/>
</dbReference>
<gene>
    <name evidence="7" type="ORF">GMORB2_5833</name>
</gene>
<evidence type="ECO:0000313" key="7">
    <source>
        <dbReference type="EMBL" id="KAF4124117.1"/>
    </source>
</evidence>
<feature type="compositionally biased region" description="Polar residues" evidence="5">
    <location>
        <begin position="45"/>
        <end position="73"/>
    </location>
</feature>
<dbReference type="PANTHER" id="PTHR23164">
    <property type="entry name" value="EARLY ENDOSOME ANTIGEN 1"/>
    <property type="match status" value="1"/>
</dbReference>
<dbReference type="InterPro" id="IPR017455">
    <property type="entry name" value="Znf_FYVE-rel"/>
</dbReference>
<dbReference type="InterPro" id="IPR011011">
    <property type="entry name" value="Znf_FYVE_PHD"/>
</dbReference>
<evidence type="ECO:0000313" key="8">
    <source>
        <dbReference type="Proteomes" id="UP000749293"/>
    </source>
</evidence>
<evidence type="ECO:0000256" key="2">
    <source>
        <dbReference type="ARBA" id="ARBA00022771"/>
    </source>
</evidence>
<sequence length="303" mass="33837">MTAELIMPTMATDRHHYQAPPPHHVQQHRPEHMRSFSYQVPPVNHQISPLSSSGESQHNASVPASPKAYQNQHQDSRHYTRPMYMPAVLRPNSDFIPPLSGGVAVDTSSNGHDSDCVCHGGRRLSNSSTLMNMAGIGVIQRLSRRSTADSAKCPEGHSHNHDIFPTVTDVPTRDHWKPDHESSLCDDPTCKRTFSYFVRRHHCRRCGNIFCDQHSSLGVPLDQDANFNPRAPLYRTCEHCFDQYKSWYSRNNSQSPSSVSSDGHGGTPPTPVMAHPGAQPDFGLAKSPDVANSVPRDWNWSTF</sequence>
<feature type="domain" description="FYVE-type" evidence="6">
    <location>
        <begin position="190"/>
        <end position="245"/>
    </location>
</feature>
<comment type="caution">
    <text evidence="7">The sequence shown here is derived from an EMBL/GenBank/DDBJ whole genome shotgun (WGS) entry which is preliminary data.</text>
</comment>
<dbReference type="SUPFAM" id="SSF57903">
    <property type="entry name" value="FYVE/PHD zinc finger"/>
    <property type="match status" value="1"/>
</dbReference>
<feature type="region of interest" description="Disordered" evidence="5">
    <location>
        <begin position="43"/>
        <end position="76"/>
    </location>
</feature>
<dbReference type="GO" id="GO:0008270">
    <property type="term" value="F:zinc ion binding"/>
    <property type="evidence" value="ECO:0007669"/>
    <property type="project" value="UniProtKB-KW"/>
</dbReference>
<dbReference type="RefSeq" id="XP_035322769.1">
    <property type="nucleotide sequence ID" value="XM_035467803.1"/>
</dbReference>
<evidence type="ECO:0000256" key="1">
    <source>
        <dbReference type="ARBA" id="ARBA00022723"/>
    </source>
</evidence>
<feature type="compositionally biased region" description="Low complexity" evidence="5">
    <location>
        <begin position="252"/>
        <end position="261"/>
    </location>
</feature>
<keyword evidence="3" id="KW-0862">Zinc</keyword>
<reference evidence="7" key="1">
    <citation type="submission" date="2020-03" db="EMBL/GenBank/DDBJ databases">
        <title>Site-based positive gene gene selection in Geosmithia morbida across the United States reveals a broad range of putative effectors and factors for local host and environmental adapation.</title>
        <authorList>
            <person name="Onufrak A."/>
            <person name="Murdoch R.W."/>
            <person name="Gazis R."/>
            <person name="Huff M."/>
            <person name="Staton M."/>
            <person name="Klingeman W."/>
            <person name="Hadziabdic D."/>
        </authorList>
    </citation>
    <scope>NUCLEOTIDE SEQUENCE</scope>
    <source>
        <strain evidence="7">1262</strain>
    </source>
</reference>
<dbReference type="Proteomes" id="UP000749293">
    <property type="component" value="Unassembled WGS sequence"/>
</dbReference>
<dbReference type="AlphaFoldDB" id="A0A9P4YYH0"/>
<evidence type="ECO:0000256" key="3">
    <source>
        <dbReference type="ARBA" id="ARBA00022833"/>
    </source>
</evidence>
<keyword evidence="2 4" id="KW-0863">Zinc-finger</keyword>
<dbReference type="Gene3D" id="3.30.40.10">
    <property type="entry name" value="Zinc/RING finger domain, C3HC4 (zinc finger)"/>
    <property type="match status" value="1"/>
</dbReference>
<protein>
    <submittedName>
        <fullName evidence="7">FYVE zinc finger</fullName>
    </submittedName>
</protein>